<organism evidence="2 3">
    <name type="scientific">Amycolatopsis alkalitolerans</name>
    <dbReference type="NCBI Taxonomy" id="2547244"/>
    <lineage>
        <taxon>Bacteria</taxon>
        <taxon>Bacillati</taxon>
        <taxon>Actinomycetota</taxon>
        <taxon>Actinomycetes</taxon>
        <taxon>Pseudonocardiales</taxon>
        <taxon>Pseudonocardiaceae</taxon>
        <taxon>Amycolatopsis</taxon>
    </lineage>
</organism>
<gene>
    <name evidence="2" type="ORF">FG385_26045</name>
</gene>
<accession>A0A5C4LT52</accession>
<feature type="domain" description="Xylose isomerase-like TIM barrel" evidence="1">
    <location>
        <begin position="19"/>
        <end position="303"/>
    </location>
</feature>
<dbReference type="SUPFAM" id="SSF51658">
    <property type="entry name" value="Xylose isomerase-like"/>
    <property type="match status" value="1"/>
</dbReference>
<dbReference type="Pfam" id="PF01261">
    <property type="entry name" value="AP_endonuc_2"/>
    <property type="match status" value="1"/>
</dbReference>
<dbReference type="EMBL" id="VDFW01000028">
    <property type="protein sequence ID" value="TNC22238.1"/>
    <property type="molecule type" value="Genomic_DNA"/>
</dbReference>
<sequence length="316" mass="34889">MDLCLYTDSVASLSLDEALDFAVSIGASAVEIAAGGQSSAPHMRVFELLEDPRRRAEFVDKLSERGLRLAAVNCSAWPMHPREGERHVEIIRAAIRLAGALGVDKIVTMSGCPGESAQARAIHWITFPWPEDRYAILGEQWDRAFAVWHDLAEYAVQHGVTRIALELHPLQLVYNVPTLQRMRTEIGPVIGANVDPSHMFWQQMDPVRVVHALGPAIFHVHLKDTEMRADSLALNGVLDATPFADIDRRSWIFRTVGQGHPASFWRSFLGALAEAGYEDVLSIENEDPLQPAQVGAKQAADFITGLNAESVSRGKR</sequence>
<comment type="caution">
    <text evidence="2">The sequence shown here is derived from an EMBL/GenBank/DDBJ whole genome shotgun (WGS) entry which is preliminary data.</text>
</comment>
<dbReference type="PANTHER" id="PTHR12110:SF21">
    <property type="entry name" value="XYLOSE ISOMERASE-LIKE TIM BARREL DOMAIN-CONTAINING PROTEIN"/>
    <property type="match status" value="1"/>
</dbReference>
<keyword evidence="2" id="KW-0413">Isomerase</keyword>
<proteinExistence type="predicted"/>
<evidence type="ECO:0000313" key="2">
    <source>
        <dbReference type="EMBL" id="TNC22238.1"/>
    </source>
</evidence>
<protein>
    <submittedName>
        <fullName evidence="2">Sugar phosphate isomerase/epimerase</fullName>
    </submittedName>
</protein>
<dbReference type="InterPro" id="IPR050312">
    <property type="entry name" value="IolE/XylAMocC-like"/>
</dbReference>
<dbReference type="Proteomes" id="UP000305546">
    <property type="component" value="Unassembled WGS sequence"/>
</dbReference>
<dbReference type="InterPro" id="IPR013022">
    <property type="entry name" value="Xyl_isomerase-like_TIM-brl"/>
</dbReference>
<name>A0A5C4LT52_9PSEU</name>
<dbReference type="PANTHER" id="PTHR12110">
    <property type="entry name" value="HYDROXYPYRUVATE ISOMERASE"/>
    <property type="match status" value="1"/>
</dbReference>
<dbReference type="GO" id="GO:0016853">
    <property type="term" value="F:isomerase activity"/>
    <property type="evidence" value="ECO:0007669"/>
    <property type="project" value="UniProtKB-KW"/>
</dbReference>
<reference evidence="2 3" key="1">
    <citation type="submission" date="2019-06" db="EMBL/GenBank/DDBJ databases">
        <title>Amycolatopsis alkalitolerans sp. nov., isolated from Gastrodia elata Blume.</title>
        <authorList>
            <person name="Narsing Rao M.P."/>
            <person name="Li W.J."/>
        </authorList>
    </citation>
    <scope>NUCLEOTIDE SEQUENCE [LARGE SCALE GENOMIC DNA]</scope>
    <source>
        <strain evidence="2 3">SYSUP0005</strain>
    </source>
</reference>
<evidence type="ECO:0000259" key="1">
    <source>
        <dbReference type="Pfam" id="PF01261"/>
    </source>
</evidence>
<dbReference type="AlphaFoldDB" id="A0A5C4LT52"/>
<evidence type="ECO:0000313" key="3">
    <source>
        <dbReference type="Proteomes" id="UP000305546"/>
    </source>
</evidence>
<dbReference type="InterPro" id="IPR036237">
    <property type="entry name" value="Xyl_isomerase-like_sf"/>
</dbReference>
<keyword evidence="3" id="KW-1185">Reference proteome</keyword>
<dbReference type="Gene3D" id="3.20.20.150">
    <property type="entry name" value="Divalent-metal-dependent TIM barrel enzymes"/>
    <property type="match status" value="1"/>
</dbReference>